<keyword evidence="3" id="KW-1185">Reference proteome</keyword>
<feature type="compositionally biased region" description="Basic and acidic residues" evidence="1">
    <location>
        <begin position="60"/>
        <end position="77"/>
    </location>
</feature>
<organism evidence="2 3">
    <name type="scientific">Allacma fusca</name>
    <dbReference type="NCBI Taxonomy" id="39272"/>
    <lineage>
        <taxon>Eukaryota</taxon>
        <taxon>Metazoa</taxon>
        <taxon>Ecdysozoa</taxon>
        <taxon>Arthropoda</taxon>
        <taxon>Hexapoda</taxon>
        <taxon>Collembola</taxon>
        <taxon>Symphypleona</taxon>
        <taxon>Sminthuridae</taxon>
        <taxon>Allacma</taxon>
    </lineage>
</organism>
<name>A0A8J2NWJ2_9HEXA</name>
<feature type="compositionally biased region" description="Polar residues" evidence="1">
    <location>
        <begin position="78"/>
        <end position="92"/>
    </location>
</feature>
<gene>
    <name evidence="2" type="ORF">AFUS01_LOCUS10343</name>
</gene>
<evidence type="ECO:0000256" key="1">
    <source>
        <dbReference type="SAM" id="MobiDB-lite"/>
    </source>
</evidence>
<feature type="region of interest" description="Disordered" evidence="1">
    <location>
        <begin position="50"/>
        <end position="99"/>
    </location>
</feature>
<protein>
    <submittedName>
        <fullName evidence="2">Uncharacterized protein</fullName>
    </submittedName>
</protein>
<dbReference type="AlphaFoldDB" id="A0A8J2NWJ2"/>
<sequence>MFSHCASSQISSIDSYRNVNQEQLSGVAPEVTLDDEESLLDLEDTVDTRPAGRLSLYPEKGLEETRDRQKQRTKDVDTMSNKCFNDQESPETQWIPPPGGVPLTRSFTVSPGSAAYYPKVDAVKVSAPAYLLKFRHKILRNIYIGKVGGDIGPGPAAYMITKQCCPDTYIENHYTKRFEDPASIGPGA</sequence>
<accession>A0A8J2NWJ2</accession>
<proteinExistence type="predicted"/>
<evidence type="ECO:0000313" key="3">
    <source>
        <dbReference type="Proteomes" id="UP000708208"/>
    </source>
</evidence>
<comment type="caution">
    <text evidence="2">The sequence shown here is derived from an EMBL/GenBank/DDBJ whole genome shotgun (WGS) entry which is preliminary data.</text>
</comment>
<dbReference type="EMBL" id="CAJVCH010076916">
    <property type="protein sequence ID" value="CAG7721097.1"/>
    <property type="molecule type" value="Genomic_DNA"/>
</dbReference>
<dbReference type="Proteomes" id="UP000708208">
    <property type="component" value="Unassembled WGS sequence"/>
</dbReference>
<evidence type="ECO:0000313" key="2">
    <source>
        <dbReference type="EMBL" id="CAG7721097.1"/>
    </source>
</evidence>
<reference evidence="2" key="1">
    <citation type="submission" date="2021-06" db="EMBL/GenBank/DDBJ databases">
        <authorList>
            <person name="Hodson N. C."/>
            <person name="Mongue J. A."/>
            <person name="Jaron S. K."/>
        </authorList>
    </citation>
    <scope>NUCLEOTIDE SEQUENCE</scope>
</reference>